<dbReference type="EMBL" id="BOMM01000056">
    <property type="protein sequence ID" value="GIE14640.1"/>
    <property type="molecule type" value="Genomic_DNA"/>
</dbReference>
<name>A0A919MJE3_9ACTN</name>
<feature type="compositionally biased region" description="Basic and acidic residues" evidence="1">
    <location>
        <begin position="38"/>
        <end position="50"/>
    </location>
</feature>
<protein>
    <submittedName>
        <fullName evidence="2">Uncharacterized protein</fullName>
    </submittedName>
</protein>
<accession>A0A919MJE3</accession>
<sequence>MGKPLPAGTIVASGGRVADGLRRRQEDAGGNGKRRRREAAEEGRSQEQEG</sequence>
<dbReference type="AlphaFoldDB" id="A0A919MJE3"/>
<gene>
    <name evidence="2" type="ORF">Afe05nite_64800</name>
</gene>
<evidence type="ECO:0000313" key="3">
    <source>
        <dbReference type="Proteomes" id="UP000598174"/>
    </source>
</evidence>
<organism evidence="2 3">
    <name type="scientific">Paractinoplanes ferrugineus</name>
    <dbReference type="NCBI Taxonomy" id="113564"/>
    <lineage>
        <taxon>Bacteria</taxon>
        <taxon>Bacillati</taxon>
        <taxon>Actinomycetota</taxon>
        <taxon>Actinomycetes</taxon>
        <taxon>Micromonosporales</taxon>
        <taxon>Micromonosporaceae</taxon>
        <taxon>Paractinoplanes</taxon>
    </lineage>
</organism>
<dbReference type="Proteomes" id="UP000598174">
    <property type="component" value="Unassembled WGS sequence"/>
</dbReference>
<evidence type="ECO:0000313" key="2">
    <source>
        <dbReference type="EMBL" id="GIE14640.1"/>
    </source>
</evidence>
<evidence type="ECO:0000256" key="1">
    <source>
        <dbReference type="SAM" id="MobiDB-lite"/>
    </source>
</evidence>
<keyword evidence="3" id="KW-1185">Reference proteome</keyword>
<comment type="caution">
    <text evidence="2">The sequence shown here is derived from an EMBL/GenBank/DDBJ whole genome shotgun (WGS) entry which is preliminary data.</text>
</comment>
<feature type="region of interest" description="Disordered" evidence="1">
    <location>
        <begin position="1"/>
        <end position="50"/>
    </location>
</feature>
<reference evidence="2" key="1">
    <citation type="submission" date="2021-01" db="EMBL/GenBank/DDBJ databases">
        <title>Whole genome shotgun sequence of Actinoplanes ferrugineus NBRC 15555.</title>
        <authorList>
            <person name="Komaki H."/>
            <person name="Tamura T."/>
        </authorList>
    </citation>
    <scope>NUCLEOTIDE SEQUENCE</scope>
    <source>
        <strain evidence="2">NBRC 15555</strain>
    </source>
</reference>
<proteinExistence type="predicted"/>